<dbReference type="AlphaFoldDB" id="A0A1Y2E6C1"/>
<protein>
    <submittedName>
        <fullName evidence="2">Uncharacterized protein</fullName>
    </submittedName>
</protein>
<dbReference type="EMBL" id="MCOG01000049">
    <property type="protein sequence ID" value="ORY66894.1"/>
    <property type="molecule type" value="Genomic_DNA"/>
</dbReference>
<feature type="region of interest" description="Disordered" evidence="1">
    <location>
        <begin position="439"/>
        <end position="488"/>
    </location>
</feature>
<dbReference type="Proteomes" id="UP000193920">
    <property type="component" value="Unassembled WGS sequence"/>
</dbReference>
<evidence type="ECO:0000256" key="1">
    <source>
        <dbReference type="SAM" id="MobiDB-lite"/>
    </source>
</evidence>
<feature type="region of interest" description="Disordered" evidence="1">
    <location>
        <begin position="1"/>
        <end position="21"/>
    </location>
</feature>
<comment type="caution">
    <text evidence="2">The sequence shown here is derived from an EMBL/GenBank/DDBJ whole genome shotgun (WGS) entry which is preliminary data.</text>
</comment>
<name>A0A1Y2E6C1_9FUNG</name>
<evidence type="ECO:0000313" key="3">
    <source>
        <dbReference type="Proteomes" id="UP000193920"/>
    </source>
</evidence>
<feature type="compositionally biased region" description="Low complexity" evidence="1">
    <location>
        <begin position="450"/>
        <end position="462"/>
    </location>
</feature>
<sequence length="547" mass="61319">MTTFQEKNELTENNPTEAVHSRITEDSIILGQGNEMNHPMFYLHTANGYPPFQNQSNINVNVNLNTFQDNGNSNGMAIYNSLFNHGMNTLNSMNNNNNNLSNQLGNEPIVSTASLYSSMGLGLYNKMGVSEKSLSNTPKPIINSPGFSGQLKSTVMMNGNYRNDQEMLYASMNLNNDLQQLHPNISNNENSSPESVSFWMKHPNSMDKLNLLNSNNNGNNNATGLMIKNSNSIDDYSFSLLQKQQQQQQQQQKQQPNINDRTDSINHPMITHQTKNNSMGSLQTKNLNIIDKELVDSSTSLLNVSFQPMTSSIESHSPYVATSTTTIKPIVIENTLPHNFSQESFLSNSRNNHGMNGQPFSNAFRHWSSSSLPPTLNEEVNAFITNTNDTSYTKDTSINDEYLIYKDKDVDIERAKLFGAFINPKFHQMNDYFKSIHKHLPQPQLPPQSQPQLSIQSQSQPQSQPPHPSLLLPTSSSATTSSSEYSNPPINLSFYGKDTISTHVMPTTTMFPSNTFKNDIQYPKMDDITSEFSTLSINSQPVETQKI</sequence>
<gene>
    <name evidence="2" type="ORF">LY90DRAFT_219545</name>
</gene>
<feature type="region of interest" description="Disordered" evidence="1">
    <location>
        <begin position="241"/>
        <end position="266"/>
    </location>
</feature>
<feature type="compositionally biased region" description="Low complexity" evidence="1">
    <location>
        <begin position="242"/>
        <end position="255"/>
    </location>
</feature>
<feature type="compositionally biased region" description="Basic and acidic residues" evidence="1">
    <location>
        <begin position="1"/>
        <end position="10"/>
    </location>
</feature>
<keyword evidence="3" id="KW-1185">Reference proteome</keyword>
<organism evidence="2 3">
    <name type="scientific">Neocallimastix californiae</name>
    <dbReference type="NCBI Taxonomy" id="1754190"/>
    <lineage>
        <taxon>Eukaryota</taxon>
        <taxon>Fungi</taxon>
        <taxon>Fungi incertae sedis</taxon>
        <taxon>Chytridiomycota</taxon>
        <taxon>Chytridiomycota incertae sedis</taxon>
        <taxon>Neocallimastigomycetes</taxon>
        <taxon>Neocallimastigales</taxon>
        <taxon>Neocallimastigaceae</taxon>
        <taxon>Neocallimastix</taxon>
    </lineage>
</organism>
<accession>A0A1Y2E6C1</accession>
<reference evidence="2 3" key="1">
    <citation type="submission" date="2016-08" db="EMBL/GenBank/DDBJ databases">
        <title>A Parts List for Fungal Cellulosomes Revealed by Comparative Genomics.</title>
        <authorList>
            <consortium name="DOE Joint Genome Institute"/>
            <person name="Haitjema C.H."/>
            <person name="Gilmore S.P."/>
            <person name="Henske J.K."/>
            <person name="Solomon K.V."/>
            <person name="De Groot R."/>
            <person name="Kuo A."/>
            <person name="Mondo S.J."/>
            <person name="Salamov A.A."/>
            <person name="Labutti K."/>
            <person name="Zhao Z."/>
            <person name="Chiniquy J."/>
            <person name="Barry K."/>
            <person name="Brewer H.M."/>
            <person name="Purvine S.O."/>
            <person name="Wright A.T."/>
            <person name="Boxma B."/>
            <person name="Van Alen T."/>
            <person name="Hackstein J.H."/>
            <person name="Baker S.E."/>
            <person name="Grigoriev I.V."/>
            <person name="O'Malley M.A."/>
        </authorList>
    </citation>
    <scope>NUCLEOTIDE SEQUENCE [LARGE SCALE GENOMIC DNA]</scope>
    <source>
        <strain evidence="2 3">G1</strain>
    </source>
</reference>
<feature type="compositionally biased region" description="Low complexity" evidence="1">
    <location>
        <begin position="469"/>
        <end position="483"/>
    </location>
</feature>
<evidence type="ECO:0000313" key="2">
    <source>
        <dbReference type="EMBL" id="ORY66894.1"/>
    </source>
</evidence>
<proteinExistence type="predicted"/>